<reference evidence="1" key="1">
    <citation type="submission" date="2021-02" db="EMBL/GenBank/DDBJ databases">
        <authorList>
            <consortium name="DOE Joint Genome Institute"/>
            <person name="Ahrendt S."/>
            <person name="Looney B.P."/>
            <person name="Miyauchi S."/>
            <person name="Morin E."/>
            <person name="Drula E."/>
            <person name="Courty P.E."/>
            <person name="Chicoki N."/>
            <person name="Fauchery L."/>
            <person name="Kohler A."/>
            <person name="Kuo A."/>
            <person name="Labutti K."/>
            <person name="Pangilinan J."/>
            <person name="Lipzen A."/>
            <person name="Riley R."/>
            <person name="Andreopoulos W."/>
            <person name="He G."/>
            <person name="Johnson J."/>
            <person name="Barry K.W."/>
            <person name="Grigoriev I.V."/>
            <person name="Nagy L."/>
            <person name="Hibbett D."/>
            <person name="Henrissat B."/>
            <person name="Matheny P.B."/>
            <person name="Labbe J."/>
            <person name="Martin F."/>
        </authorList>
    </citation>
    <scope>NUCLEOTIDE SEQUENCE</scope>
    <source>
        <strain evidence="1">FP105234-sp</strain>
    </source>
</reference>
<accession>A0ACB8RPE2</accession>
<organism evidence="1 2">
    <name type="scientific">Auriscalpium vulgare</name>
    <dbReference type="NCBI Taxonomy" id="40419"/>
    <lineage>
        <taxon>Eukaryota</taxon>
        <taxon>Fungi</taxon>
        <taxon>Dikarya</taxon>
        <taxon>Basidiomycota</taxon>
        <taxon>Agaricomycotina</taxon>
        <taxon>Agaricomycetes</taxon>
        <taxon>Russulales</taxon>
        <taxon>Auriscalpiaceae</taxon>
        <taxon>Auriscalpium</taxon>
    </lineage>
</organism>
<evidence type="ECO:0000313" key="2">
    <source>
        <dbReference type="Proteomes" id="UP000814033"/>
    </source>
</evidence>
<comment type="caution">
    <text evidence="1">The sequence shown here is derived from an EMBL/GenBank/DDBJ whole genome shotgun (WGS) entry which is preliminary data.</text>
</comment>
<proteinExistence type="predicted"/>
<sequence>MCHLKFWKPPTSQSQPLSSLNDCSEPKAQLKHMKQPFGAFVIKPRTRLPSDLLISSILVFNHFIAPYNVAIDPDPCNIMKAIPLEIHIVIIEWVYRSSQHAAIDYPTLRACALVCRAWTPIAQHLLFRRAPVPKVENHDSVDIMARFAHTLRTAPHLAAHVRSLYLELPALEHIPGVAENTLEVLVLCRNIDGITIFLLSADPSCAALIARFHTLPVRPVYLNVCGTASHVDHVIHIWPSVRVLDFGLVTGSDMHVRMPRQLQALSTGSWNMKIYWSVPTAVAPGLHDLELGCHQEAWSPVLAALVSSGVAAQLRSLCLFCYGARIELPPLAVLKTLVALETLVIDSLPMESCILPKNLRHFGYHSYITEERSEQVQILLDAVRALPKLNLFTATRRSSQETLQEIKRLCRDGGVEFAVYPEPGHFRTEFGSYIMVATPLDIHIAVIEWVYRSSQHAAVDYPTLRACAVVCRAWTPIAQRLLFRRAPFPKASSLDHDSIVIDRFTRTLRTAPHLAAHVRHLCLTRLRRDHSSGADNAIEALKLCRDVDGITFFPLVTDEAELIPRLKHLPMRPIFLSVLGNDDVIDDILQVWPSVRVVDIGVVFGSYVQVRMPHGLQTLSISSSTLSKCWSEPAGVAPGLQDLDLYCYGGVFSNTLAELVSSGVAAQLRSLCLSGEGAEVPSPAVLEELAALESFVLTRLPTKACGLPRNLRHFGYHFPGTHQERSENEHILLDAARTLPKLNLFTATRQSSQAVLEEIERRCRDCVVDFVVYPEPGCFRVGGQFGQHTMSG</sequence>
<dbReference type="EMBL" id="MU275948">
    <property type="protein sequence ID" value="KAI0045576.1"/>
    <property type="molecule type" value="Genomic_DNA"/>
</dbReference>
<name>A0ACB8RPE2_9AGAM</name>
<dbReference type="Proteomes" id="UP000814033">
    <property type="component" value="Unassembled WGS sequence"/>
</dbReference>
<gene>
    <name evidence="1" type="ORF">FA95DRAFT_1596766</name>
</gene>
<evidence type="ECO:0000313" key="1">
    <source>
        <dbReference type="EMBL" id="KAI0045576.1"/>
    </source>
</evidence>
<protein>
    <submittedName>
        <fullName evidence="1">Uncharacterized protein</fullName>
    </submittedName>
</protein>
<reference evidence="1" key="2">
    <citation type="journal article" date="2022" name="New Phytol.">
        <title>Evolutionary transition to the ectomycorrhizal habit in the genomes of a hyperdiverse lineage of mushroom-forming fungi.</title>
        <authorList>
            <person name="Looney B."/>
            <person name="Miyauchi S."/>
            <person name="Morin E."/>
            <person name="Drula E."/>
            <person name="Courty P.E."/>
            <person name="Kohler A."/>
            <person name="Kuo A."/>
            <person name="LaButti K."/>
            <person name="Pangilinan J."/>
            <person name="Lipzen A."/>
            <person name="Riley R."/>
            <person name="Andreopoulos W."/>
            <person name="He G."/>
            <person name="Johnson J."/>
            <person name="Nolan M."/>
            <person name="Tritt A."/>
            <person name="Barry K.W."/>
            <person name="Grigoriev I.V."/>
            <person name="Nagy L.G."/>
            <person name="Hibbett D."/>
            <person name="Henrissat B."/>
            <person name="Matheny P.B."/>
            <person name="Labbe J."/>
            <person name="Martin F.M."/>
        </authorList>
    </citation>
    <scope>NUCLEOTIDE SEQUENCE</scope>
    <source>
        <strain evidence="1">FP105234-sp</strain>
    </source>
</reference>
<keyword evidence="2" id="KW-1185">Reference proteome</keyword>